<dbReference type="GO" id="GO:0016791">
    <property type="term" value="F:phosphatase activity"/>
    <property type="evidence" value="ECO:0007669"/>
    <property type="project" value="TreeGrafter"/>
</dbReference>
<reference evidence="1" key="1">
    <citation type="submission" date="2022-03" db="EMBL/GenBank/DDBJ databases">
        <title>Characterization and genomic analysis of a Streptococcus dysgalactiae associated with cultured channel catfish mortalities in China.</title>
        <authorList>
            <person name="Wang J."/>
            <person name="Geng Y."/>
        </authorList>
    </citation>
    <scope>NUCLEOTIDE SEQUENCE</scope>
    <source>
        <strain evidence="1">WJ001</strain>
    </source>
</reference>
<dbReference type="PANTHER" id="PTHR10000:SF53">
    <property type="entry name" value="5-AMINO-6-(5-PHOSPHO-D-RIBITYLAMINO)URACIL PHOSPHATASE YBJI-RELATED"/>
    <property type="match status" value="1"/>
</dbReference>
<organism evidence="1 2">
    <name type="scientific">Streptococcus dysgalactiae</name>
    <dbReference type="NCBI Taxonomy" id="1334"/>
    <lineage>
        <taxon>Bacteria</taxon>
        <taxon>Bacillati</taxon>
        <taxon>Bacillota</taxon>
        <taxon>Bacilli</taxon>
        <taxon>Lactobacillales</taxon>
        <taxon>Streptococcaceae</taxon>
        <taxon>Streptococcus</taxon>
    </lineage>
</organism>
<dbReference type="Pfam" id="PF08282">
    <property type="entry name" value="Hydrolase_3"/>
    <property type="match status" value="1"/>
</dbReference>
<sequence>MDINVFATDMDGTFLTDANDYDRQRFAHVFEALQAQGKRFVAISGNQYDQIKGFFKDYAHQITIVSENGAYIVENGKVLVSYPLDREVVEKVLAYLEEHQFSQEAIICGETAAYLLRSAAPETKAFFKTYYTALEEVDDFSKLPDDAFLKFSFNTPEEKTVRIVEELNQQLGDKVAAVSSGHGNIDVIGKGVTKGTALTYLLHKWQLEPDQLMAFGDGDNDLEMLRLTVHSYAMMNASDQVKETAHFVTMSNNDSGVLSVMEKELL</sequence>
<name>A0AAE9UNK7_STRDY</name>
<dbReference type="AlphaFoldDB" id="A0AAE9UNK7"/>
<accession>A0AAE9UNK7</accession>
<dbReference type="PANTHER" id="PTHR10000">
    <property type="entry name" value="PHOSPHOSERINE PHOSPHATASE"/>
    <property type="match status" value="1"/>
</dbReference>
<dbReference type="RefSeq" id="WP_129555622.1">
    <property type="nucleotide sequence ID" value="NZ_AP018726.1"/>
</dbReference>
<dbReference type="InterPro" id="IPR023214">
    <property type="entry name" value="HAD_sf"/>
</dbReference>
<dbReference type="EMBL" id="CP095081">
    <property type="protein sequence ID" value="WAI93986.1"/>
    <property type="molecule type" value="Genomic_DNA"/>
</dbReference>
<protein>
    <submittedName>
        <fullName evidence="1">Cof-type HAD-IIB family hydrolase</fullName>
    </submittedName>
</protein>
<dbReference type="InterPro" id="IPR006379">
    <property type="entry name" value="HAD-SF_hydro_IIB"/>
</dbReference>
<dbReference type="SUPFAM" id="SSF56784">
    <property type="entry name" value="HAD-like"/>
    <property type="match status" value="1"/>
</dbReference>
<dbReference type="NCBIfam" id="TIGR00099">
    <property type="entry name" value="Cof-subfamily"/>
    <property type="match status" value="1"/>
</dbReference>
<dbReference type="SFLD" id="SFLDG01144">
    <property type="entry name" value="C2.B.4:_PGP_Like"/>
    <property type="match status" value="1"/>
</dbReference>
<keyword evidence="1" id="KW-0378">Hydrolase</keyword>
<dbReference type="GO" id="GO:0000287">
    <property type="term" value="F:magnesium ion binding"/>
    <property type="evidence" value="ECO:0007669"/>
    <property type="project" value="TreeGrafter"/>
</dbReference>
<dbReference type="SFLD" id="SFLDG01140">
    <property type="entry name" value="C2.B:_Phosphomannomutase_and_P"/>
    <property type="match status" value="1"/>
</dbReference>
<dbReference type="SFLD" id="SFLDS00003">
    <property type="entry name" value="Haloacid_Dehalogenase"/>
    <property type="match status" value="1"/>
</dbReference>
<proteinExistence type="predicted"/>
<evidence type="ECO:0000313" key="1">
    <source>
        <dbReference type="EMBL" id="WAI93986.1"/>
    </source>
</evidence>
<dbReference type="InterPro" id="IPR000150">
    <property type="entry name" value="Cof"/>
</dbReference>
<dbReference type="NCBIfam" id="TIGR01484">
    <property type="entry name" value="HAD-SF-IIB"/>
    <property type="match status" value="1"/>
</dbReference>
<dbReference type="Gene3D" id="3.30.1240.10">
    <property type="match status" value="1"/>
</dbReference>
<gene>
    <name evidence="1" type="ORF">MP619_05145</name>
</gene>
<dbReference type="Gene3D" id="3.40.50.1000">
    <property type="entry name" value="HAD superfamily/HAD-like"/>
    <property type="match status" value="1"/>
</dbReference>
<evidence type="ECO:0000313" key="2">
    <source>
        <dbReference type="Proteomes" id="UP001164948"/>
    </source>
</evidence>
<dbReference type="GO" id="GO:0005829">
    <property type="term" value="C:cytosol"/>
    <property type="evidence" value="ECO:0007669"/>
    <property type="project" value="TreeGrafter"/>
</dbReference>
<dbReference type="Proteomes" id="UP001164948">
    <property type="component" value="Chromosome"/>
</dbReference>
<dbReference type="CDD" id="cd07518">
    <property type="entry name" value="HAD_YbiV-Like"/>
    <property type="match status" value="1"/>
</dbReference>
<dbReference type="InterPro" id="IPR036412">
    <property type="entry name" value="HAD-like_sf"/>
</dbReference>